<dbReference type="EMBL" id="LAZR01003012">
    <property type="protein sequence ID" value="KKN23003.1"/>
    <property type="molecule type" value="Genomic_DNA"/>
</dbReference>
<organism evidence="1">
    <name type="scientific">marine sediment metagenome</name>
    <dbReference type="NCBI Taxonomy" id="412755"/>
    <lineage>
        <taxon>unclassified sequences</taxon>
        <taxon>metagenomes</taxon>
        <taxon>ecological metagenomes</taxon>
    </lineage>
</organism>
<reference evidence="1" key="1">
    <citation type="journal article" date="2015" name="Nature">
        <title>Complex archaea that bridge the gap between prokaryotes and eukaryotes.</title>
        <authorList>
            <person name="Spang A."/>
            <person name="Saw J.H."/>
            <person name="Jorgensen S.L."/>
            <person name="Zaremba-Niedzwiedzka K."/>
            <person name="Martijn J."/>
            <person name="Lind A.E."/>
            <person name="van Eijk R."/>
            <person name="Schleper C."/>
            <person name="Guy L."/>
            <person name="Ettema T.J."/>
        </authorList>
    </citation>
    <scope>NUCLEOTIDE SEQUENCE</scope>
</reference>
<gene>
    <name evidence="1" type="ORF">LCGC14_0909210</name>
</gene>
<dbReference type="AlphaFoldDB" id="A0A0F9S0W3"/>
<proteinExistence type="predicted"/>
<sequence>MTRNVVEQVGYQVRRQGEEKMRHTPKQVLWRILEQVRHPVEEQVAGHVRWPLKGRR</sequence>
<name>A0A0F9S0W3_9ZZZZ</name>
<evidence type="ECO:0000313" key="1">
    <source>
        <dbReference type="EMBL" id="KKN23003.1"/>
    </source>
</evidence>
<protein>
    <submittedName>
        <fullName evidence="1">Uncharacterized protein</fullName>
    </submittedName>
</protein>
<comment type="caution">
    <text evidence="1">The sequence shown here is derived from an EMBL/GenBank/DDBJ whole genome shotgun (WGS) entry which is preliminary data.</text>
</comment>
<accession>A0A0F9S0W3</accession>